<dbReference type="HAMAP" id="MF_02125">
    <property type="entry name" value="L3_methyltr_PrmB"/>
    <property type="match status" value="1"/>
</dbReference>
<reference evidence="6 7" key="1">
    <citation type="journal article" date="2019" name="ISME J.">
        <title>Candidatus Macondimonas diazotrophica, a novel gammaproteobacterial genus dominating crude-oil-contaminated coastal sediments.</title>
        <authorList>
            <person name="Karthikeyan S."/>
            <person name="Konstantinidis K."/>
        </authorList>
    </citation>
    <scope>NUCLEOTIDE SEQUENCE [LARGE SCALE GENOMIC DNA]</scope>
    <source>
        <strain evidence="6 7">KTK01</strain>
    </source>
</reference>
<organism evidence="6 7">
    <name type="scientific">Candidatus Macondimonas diazotrophica</name>
    <dbReference type="NCBI Taxonomy" id="2305248"/>
    <lineage>
        <taxon>Bacteria</taxon>
        <taxon>Pseudomonadati</taxon>
        <taxon>Pseudomonadota</taxon>
        <taxon>Gammaproteobacteria</taxon>
        <taxon>Chromatiales</taxon>
        <taxon>Ectothiorhodospiraceae</taxon>
        <taxon>Candidatus Macondimonas</taxon>
    </lineage>
</organism>
<keyword evidence="7" id="KW-1185">Reference proteome</keyword>
<dbReference type="OrthoDB" id="9800643at2"/>
<dbReference type="PROSITE" id="PS00092">
    <property type="entry name" value="N6_MTASE"/>
    <property type="match status" value="1"/>
</dbReference>
<proteinExistence type="inferred from homology"/>
<comment type="catalytic activity">
    <reaction evidence="4">
        <text>L-glutaminyl-[ribosomal protein uL3] + S-adenosyl-L-methionine = N(5)-methyl-L-glutaminyl-[ribosomal protein uL3] + S-adenosyl-L-homocysteine + H(+)</text>
        <dbReference type="Rhea" id="RHEA:45020"/>
        <dbReference type="Rhea" id="RHEA-COMP:11063"/>
        <dbReference type="Rhea" id="RHEA-COMP:11064"/>
        <dbReference type="ChEBI" id="CHEBI:15378"/>
        <dbReference type="ChEBI" id="CHEBI:30011"/>
        <dbReference type="ChEBI" id="CHEBI:57856"/>
        <dbReference type="ChEBI" id="CHEBI:59789"/>
        <dbReference type="ChEBI" id="CHEBI:61891"/>
        <dbReference type="EC" id="2.1.1.298"/>
    </reaction>
</comment>
<comment type="similarity">
    <text evidence="4">Belongs to the protein N5-glutamine methyltransferase family. PrmB subfamily.</text>
</comment>
<dbReference type="NCBIfam" id="TIGR03533">
    <property type="entry name" value="L3_gln_methyl"/>
    <property type="match status" value="1"/>
</dbReference>
<dbReference type="GO" id="GO:0005840">
    <property type="term" value="C:ribosome"/>
    <property type="evidence" value="ECO:0007669"/>
    <property type="project" value="UniProtKB-KW"/>
</dbReference>
<dbReference type="PANTHER" id="PTHR47806:SF1">
    <property type="entry name" value="RIBOSOMAL PROTEIN UL3 GLUTAMINE METHYLTRANSFERASE"/>
    <property type="match status" value="1"/>
</dbReference>
<dbReference type="GO" id="GO:0032259">
    <property type="term" value="P:methylation"/>
    <property type="evidence" value="ECO:0007669"/>
    <property type="project" value="UniProtKB-KW"/>
</dbReference>
<accession>A0A4Z0F8X9</accession>
<evidence type="ECO:0000256" key="2">
    <source>
        <dbReference type="ARBA" id="ARBA00022679"/>
    </source>
</evidence>
<feature type="domain" description="Methyltransferase small" evidence="5">
    <location>
        <begin position="128"/>
        <end position="213"/>
    </location>
</feature>
<dbReference type="NCBIfam" id="TIGR00536">
    <property type="entry name" value="hemK_fam"/>
    <property type="match status" value="1"/>
</dbReference>
<dbReference type="GO" id="GO:0036009">
    <property type="term" value="F:protein-glutamine N-methyltransferase activity"/>
    <property type="evidence" value="ECO:0007669"/>
    <property type="project" value="UniProtKB-UniRule"/>
</dbReference>
<protein>
    <recommendedName>
        <fullName evidence="4">Ribosomal protein uL3 glutamine methyltransferase</fullName>
        <shortName evidence="4">uL3 MTase</shortName>
        <ecNumber evidence="4">2.1.1.298</ecNumber>
    </recommendedName>
    <alternativeName>
        <fullName evidence="4">N5-glutamine methyltransferase PrmB</fullName>
    </alternativeName>
</protein>
<dbReference type="EC" id="2.1.1.298" evidence="4"/>
<evidence type="ECO:0000259" key="5">
    <source>
        <dbReference type="Pfam" id="PF05175"/>
    </source>
</evidence>
<dbReference type="EMBL" id="SRIO01000006">
    <property type="protein sequence ID" value="TFZ82831.1"/>
    <property type="molecule type" value="Genomic_DNA"/>
</dbReference>
<dbReference type="InterPro" id="IPR017127">
    <property type="entry name" value="Ribosome_uL3_MTase"/>
</dbReference>
<comment type="function">
    <text evidence="4">Methylates ribosomal protein uL3 on a specific glutamine residue.</text>
</comment>
<keyword evidence="6" id="KW-0689">Ribosomal protein</keyword>
<dbReference type="RefSeq" id="WP_135281501.1">
    <property type="nucleotide sequence ID" value="NZ_SRIO01000006.1"/>
</dbReference>
<dbReference type="PANTHER" id="PTHR47806">
    <property type="entry name" value="50S RIBOSOMAL PROTEIN L3 GLUTAMINE METHYLTRANSFERASE"/>
    <property type="match status" value="1"/>
</dbReference>
<dbReference type="GO" id="GO:0005829">
    <property type="term" value="C:cytosol"/>
    <property type="evidence" value="ECO:0007669"/>
    <property type="project" value="TreeGrafter"/>
</dbReference>
<dbReference type="SUPFAM" id="SSF53335">
    <property type="entry name" value="S-adenosyl-L-methionine-dependent methyltransferases"/>
    <property type="match status" value="1"/>
</dbReference>
<evidence type="ECO:0000256" key="3">
    <source>
        <dbReference type="ARBA" id="ARBA00022691"/>
    </source>
</evidence>
<name>A0A4Z0F8X9_9GAMM</name>
<dbReference type="InterPro" id="IPR029063">
    <property type="entry name" value="SAM-dependent_MTases_sf"/>
</dbReference>
<evidence type="ECO:0000256" key="4">
    <source>
        <dbReference type="HAMAP-Rule" id="MF_02125"/>
    </source>
</evidence>
<keyword evidence="3 4" id="KW-0949">S-adenosyl-L-methionine</keyword>
<dbReference type="Proteomes" id="UP000297890">
    <property type="component" value="Unassembled WGS sequence"/>
</dbReference>
<dbReference type="CDD" id="cd02440">
    <property type="entry name" value="AdoMet_MTases"/>
    <property type="match status" value="1"/>
</dbReference>
<dbReference type="InterPro" id="IPR004556">
    <property type="entry name" value="HemK-like"/>
</dbReference>
<dbReference type="GO" id="GO:0003676">
    <property type="term" value="F:nucleic acid binding"/>
    <property type="evidence" value="ECO:0007669"/>
    <property type="project" value="InterPro"/>
</dbReference>
<evidence type="ECO:0000256" key="1">
    <source>
        <dbReference type="ARBA" id="ARBA00022603"/>
    </source>
</evidence>
<dbReference type="PIRSF" id="PIRSF037167">
    <property type="entry name" value="Mtase_YfcB_prd"/>
    <property type="match status" value="1"/>
</dbReference>
<gene>
    <name evidence="4 6" type="primary">prmB</name>
    <name evidence="6" type="ORF">E4680_06005</name>
</gene>
<dbReference type="Pfam" id="PF05175">
    <property type="entry name" value="MTS"/>
    <property type="match status" value="1"/>
</dbReference>
<dbReference type="InterPro" id="IPR007848">
    <property type="entry name" value="Small_mtfrase_dom"/>
</dbReference>
<keyword evidence="2 4" id="KW-0808">Transferase</keyword>
<dbReference type="Gene3D" id="3.40.50.150">
    <property type="entry name" value="Vaccinia Virus protein VP39"/>
    <property type="match status" value="1"/>
</dbReference>
<dbReference type="AlphaFoldDB" id="A0A4Z0F8X9"/>
<sequence>MRHLEQVANSLLTLTDCIRWGASQFNAAGLHFGHGTDNALDEAFGLALQAVHLPFDLHPSYLDARLTVEERLAILSLFDRRIRERRPAAYLTGEAWFAGLPFFVDERVLVPRSPLAEWIARGFDPWLDAAAVSRVLDLGTGSGCIAIACAMAFPEAQVDAADIDPGALAVAARNVARHQLENHVHLHQSDVYAGLPAVRYDLIISNPPYVDAADFSDLPPEYRHEPDHALAAGTDGLNVVRQILAGAGDRLNPGGILVVEVGNSAEAVARTWPEVPFTWLAFEHGEDGVFLLTAEQLHDDAVALGAGRTEG</sequence>
<comment type="caution">
    <text evidence="6">The sequence shown here is derived from an EMBL/GenBank/DDBJ whole genome shotgun (WGS) entry which is preliminary data.</text>
</comment>
<dbReference type="InterPro" id="IPR002052">
    <property type="entry name" value="DNA_methylase_N6_adenine_CS"/>
</dbReference>
<evidence type="ECO:0000313" key="6">
    <source>
        <dbReference type="EMBL" id="TFZ82831.1"/>
    </source>
</evidence>
<keyword evidence="6" id="KW-0687">Ribonucleoprotein</keyword>
<evidence type="ECO:0000313" key="7">
    <source>
        <dbReference type="Proteomes" id="UP000297890"/>
    </source>
</evidence>
<keyword evidence="1 4" id="KW-0489">Methyltransferase</keyword>